<sequence length="243" mass="26880">MLPTKRKLECIGYAQPGQETLQQDQSQLSVPPRRDQHARWHAALAPEAFQDLFRHSDKQLLHDRALASSARRAVAPLAGKDRYFGQQHVSRQPRLPLSFSRFAEEHRVRNCESAKTSSPPQEPDLEADASTSSQEISDVEEPASPSAFFQELYEIDRPNIFSLPEGEFKSDSLEVADPFGVPQAEADLVAANTSSQPRRDSGMGVANPFSLPRGKKTGDKGVYTSAASRHVFMGARGGCMRNF</sequence>
<organism evidence="2 3">
    <name type="scientific">Setomelanomma holmii</name>
    <dbReference type="NCBI Taxonomy" id="210430"/>
    <lineage>
        <taxon>Eukaryota</taxon>
        <taxon>Fungi</taxon>
        <taxon>Dikarya</taxon>
        <taxon>Ascomycota</taxon>
        <taxon>Pezizomycotina</taxon>
        <taxon>Dothideomycetes</taxon>
        <taxon>Pleosporomycetidae</taxon>
        <taxon>Pleosporales</taxon>
        <taxon>Pleosporineae</taxon>
        <taxon>Phaeosphaeriaceae</taxon>
        <taxon>Setomelanomma</taxon>
    </lineage>
</organism>
<gene>
    <name evidence="2" type="ORF">EK21DRAFT_115802</name>
</gene>
<keyword evidence="3" id="KW-1185">Reference proteome</keyword>
<proteinExistence type="predicted"/>
<feature type="region of interest" description="Disordered" evidence="1">
    <location>
        <begin position="191"/>
        <end position="221"/>
    </location>
</feature>
<evidence type="ECO:0000313" key="2">
    <source>
        <dbReference type="EMBL" id="KAF2026452.1"/>
    </source>
</evidence>
<dbReference type="Proteomes" id="UP000799777">
    <property type="component" value="Unassembled WGS sequence"/>
</dbReference>
<comment type="caution">
    <text evidence="2">The sequence shown here is derived from an EMBL/GenBank/DDBJ whole genome shotgun (WGS) entry which is preliminary data.</text>
</comment>
<name>A0A9P4H3Q2_9PLEO</name>
<dbReference type="EMBL" id="ML978243">
    <property type="protein sequence ID" value="KAF2026452.1"/>
    <property type="molecule type" value="Genomic_DNA"/>
</dbReference>
<reference evidence="2" key="1">
    <citation type="journal article" date="2020" name="Stud. Mycol.">
        <title>101 Dothideomycetes genomes: a test case for predicting lifestyles and emergence of pathogens.</title>
        <authorList>
            <person name="Haridas S."/>
            <person name="Albert R."/>
            <person name="Binder M."/>
            <person name="Bloem J."/>
            <person name="Labutti K."/>
            <person name="Salamov A."/>
            <person name="Andreopoulos B."/>
            <person name="Baker S."/>
            <person name="Barry K."/>
            <person name="Bills G."/>
            <person name="Bluhm B."/>
            <person name="Cannon C."/>
            <person name="Castanera R."/>
            <person name="Culley D."/>
            <person name="Daum C."/>
            <person name="Ezra D."/>
            <person name="Gonzalez J."/>
            <person name="Henrissat B."/>
            <person name="Kuo A."/>
            <person name="Liang C."/>
            <person name="Lipzen A."/>
            <person name="Lutzoni F."/>
            <person name="Magnuson J."/>
            <person name="Mondo S."/>
            <person name="Nolan M."/>
            <person name="Ohm R."/>
            <person name="Pangilinan J."/>
            <person name="Park H.-J."/>
            <person name="Ramirez L."/>
            <person name="Alfaro M."/>
            <person name="Sun H."/>
            <person name="Tritt A."/>
            <person name="Yoshinaga Y."/>
            <person name="Zwiers L.-H."/>
            <person name="Turgeon B."/>
            <person name="Goodwin S."/>
            <person name="Spatafora J."/>
            <person name="Crous P."/>
            <person name="Grigoriev I."/>
        </authorList>
    </citation>
    <scope>NUCLEOTIDE SEQUENCE</scope>
    <source>
        <strain evidence="2">CBS 110217</strain>
    </source>
</reference>
<accession>A0A9P4H3Q2</accession>
<protein>
    <submittedName>
        <fullName evidence="2">Uncharacterized protein</fullName>
    </submittedName>
</protein>
<evidence type="ECO:0000256" key="1">
    <source>
        <dbReference type="SAM" id="MobiDB-lite"/>
    </source>
</evidence>
<evidence type="ECO:0000313" key="3">
    <source>
        <dbReference type="Proteomes" id="UP000799777"/>
    </source>
</evidence>
<feature type="region of interest" description="Disordered" evidence="1">
    <location>
        <begin position="110"/>
        <end position="142"/>
    </location>
</feature>
<dbReference type="AlphaFoldDB" id="A0A9P4H3Q2"/>